<dbReference type="EMBL" id="CATOUU010000204">
    <property type="protein sequence ID" value="CAI9920839.1"/>
    <property type="molecule type" value="Genomic_DNA"/>
</dbReference>
<dbReference type="EMBL" id="CAXDID020000204">
    <property type="protein sequence ID" value="CAL6054953.1"/>
    <property type="molecule type" value="Genomic_DNA"/>
</dbReference>
<evidence type="ECO:0000313" key="2">
    <source>
        <dbReference type="EMBL" id="CAL6054953.1"/>
    </source>
</evidence>
<accession>A0AA86NJ39</accession>
<gene>
    <name evidence="2" type="ORF">HINF_LOCUS46313</name>
    <name evidence="1" type="ORF">HINF_LOCUS8484</name>
</gene>
<evidence type="ECO:0000313" key="1">
    <source>
        <dbReference type="EMBL" id="CAI9920839.1"/>
    </source>
</evidence>
<proteinExistence type="predicted"/>
<reference evidence="2 3" key="2">
    <citation type="submission" date="2024-07" db="EMBL/GenBank/DDBJ databases">
        <authorList>
            <person name="Akdeniz Z."/>
        </authorList>
    </citation>
    <scope>NUCLEOTIDE SEQUENCE [LARGE SCALE GENOMIC DNA]</scope>
</reference>
<evidence type="ECO:0000313" key="3">
    <source>
        <dbReference type="Proteomes" id="UP001642409"/>
    </source>
</evidence>
<reference evidence="1" key="1">
    <citation type="submission" date="2023-06" db="EMBL/GenBank/DDBJ databases">
        <authorList>
            <person name="Kurt Z."/>
        </authorList>
    </citation>
    <scope>NUCLEOTIDE SEQUENCE</scope>
</reference>
<sequence>MTIHKSKLRTLKRDHKLISTSYLIFQDSHSEQPPQTTQVSSTLELRQLTSEAIFVTIFGAGIQFQQFSSSYQLWENIWVYILELDLLILKTNLQYSHLKITQK</sequence>
<keyword evidence="3" id="KW-1185">Reference proteome</keyword>
<name>A0AA86NJ39_9EUKA</name>
<dbReference type="AlphaFoldDB" id="A0AA86NJ39"/>
<dbReference type="Proteomes" id="UP001642409">
    <property type="component" value="Unassembled WGS sequence"/>
</dbReference>
<protein>
    <submittedName>
        <fullName evidence="2">Hypothetical_protein</fullName>
    </submittedName>
</protein>
<comment type="caution">
    <text evidence="1">The sequence shown here is derived from an EMBL/GenBank/DDBJ whole genome shotgun (WGS) entry which is preliminary data.</text>
</comment>
<organism evidence="1">
    <name type="scientific">Hexamita inflata</name>
    <dbReference type="NCBI Taxonomy" id="28002"/>
    <lineage>
        <taxon>Eukaryota</taxon>
        <taxon>Metamonada</taxon>
        <taxon>Diplomonadida</taxon>
        <taxon>Hexamitidae</taxon>
        <taxon>Hexamitinae</taxon>
        <taxon>Hexamita</taxon>
    </lineage>
</organism>